<dbReference type="EC" id="2.7.4.16" evidence="2"/>
<keyword evidence="2" id="KW-0479">Metal-binding</keyword>
<feature type="binding site" evidence="2">
    <location>
        <position position="228"/>
    </location>
    <ligand>
        <name>Mg(2+)</name>
        <dbReference type="ChEBI" id="CHEBI:18420"/>
        <label>5</label>
    </ligand>
</feature>
<dbReference type="GO" id="GO:0005524">
    <property type="term" value="F:ATP binding"/>
    <property type="evidence" value="ECO:0007669"/>
    <property type="project" value="UniProtKB-UniRule"/>
</dbReference>
<dbReference type="InterPro" id="IPR036676">
    <property type="entry name" value="PurM-like_C_sf"/>
</dbReference>
<gene>
    <name evidence="2 5" type="primary">thiL</name>
    <name evidence="5" type="ORF">F3K02_01480</name>
</gene>
<sequence>MTPRENPPVTAGGEFDLIRRHFQRTAPPSVAAVALGIGDDCALLQPSPGGLLAVSSDMLVEGVHFFPDAAPEALGHKALAVNLSDLAAMGAHPLGFTLALALPRVDDAWLTAFSRGLFALADAHACPLVGGDTTRGPLNLCITIFGELRPGQALRRDAAQAGDDLYLSGAVGEARLALELLRGTPWATAHSGPGALSRLRERLERPAPRVALGQALAGLAHAAIDVSDGLAGDLGHILRASRVGAHLELAALPLPPDLAGLPEDRRFECLLHGGDDYELLFTAAPGDRERVQAAARASQTPVHRIGCITPNAGQLRLIGTQGQTVAVPTRGFDHFA</sequence>
<protein>
    <recommendedName>
        <fullName evidence="2">Thiamine-monophosphate kinase</fullName>
        <shortName evidence="2">TMP kinase</shortName>
        <shortName evidence="2">Thiamine-phosphate kinase</shortName>
        <ecNumber evidence="2">2.7.4.16</ecNumber>
    </recommendedName>
</protein>
<dbReference type="PANTHER" id="PTHR30270:SF0">
    <property type="entry name" value="THIAMINE-MONOPHOSPHATE KINASE"/>
    <property type="match status" value="1"/>
</dbReference>
<evidence type="ECO:0000256" key="2">
    <source>
        <dbReference type="HAMAP-Rule" id="MF_02128"/>
    </source>
</evidence>
<dbReference type="SUPFAM" id="SSF56042">
    <property type="entry name" value="PurM C-terminal domain-like"/>
    <property type="match status" value="1"/>
</dbReference>
<feature type="binding site" evidence="2">
    <location>
        <position position="332"/>
    </location>
    <ligand>
        <name>substrate</name>
    </ligand>
</feature>
<dbReference type="InterPro" id="IPR016188">
    <property type="entry name" value="PurM-like_N"/>
</dbReference>
<keyword evidence="2" id="KW-0547">Nucleotide-binding</keyword>
<feature type="binding site" evidence="2">
    <location>
        <position position="55"/>
    </location>
    <ligand>
        <name>Mg(2+)</name>
        <dbReference type="ChEBI" id="CHEBI:18420"/>
        <label>4</label>
    </ligand>
</feature>
<name>A0A7Y8GS97_9BURK</name>
<comment type="function">
    <text evidence="2">Catalyzes the ATP-dependent phosphorylation of thiamine-monophosphate (TMP) to form thiamine-pyrophosphate (TPP), the active form of vitamin B1.</text>
</comment>
<feature type="binding site" evidence="2">
    <location>
        <position position="156"/>
    </location>
    <ligand>
        <name>ATP</name>
        <dbReference type="ChEBI" id="CHEBI:30616"/>
    </ligand>
</feature>
<dbReference type="Pfam" id="PF00586">
    <property type="entry name" value="AIRS"/>
    <property type="match status" value="1"/>
</dbReference>
<dbReference type="InterPro" id="IPR006283">
    <property type="entry name" value="ThiL-like"/>
</dbReference>
<dbReference type="CDD" id="cd02194">
    <property type="entry name" value="ThiL"/>
    <property type="match status" value="1"/>
</dbReference>
<feature type="binding site" evidence="2">
    <location>
        <position position="40"/>
    </location>
    <ligand>
        <name>Mg(2+)</name>
        <dbReference type="ChEBI" id="CHEBI:18420"/>
        <label>4</label>
    </ligand>
</feature>
<feature type="domain" description="PurM-like N-terminal" evidence="3">
    <location>
        <begin position="38"/>
        <end position="146"/>
    </location>
</feature>
<evidence type="ECO:0000313" key="5">
    <source>
        <dbReference type="EMBL" id="NWF43925.1"/>
    </source>
</evidence>
<comment type="caution">
    <text evidence="5">The sequence shown here is derived from an EMBL/GenBank/DDBJ whole genome shotgun (WGS) entry which is preliminary data.</text>
</comment>
<comment type="caution">
    <text evidence="2">Lacks conserved residue(s) required for the propagation of feature annotation.</text>
</comment>
<feature type="binding site" evidence="2">
    <location>
        <position position="275"/>
    </location>
    <ligand>
        <name>substrate</name>
    </ligand>
</feature>
<dbReference type="PANTHER" id="PTHR30270">
    <property type="entry name" value="THIAMINE-MONOPHOSPHATE KINASE"/>
    <property type="match status" value="1"/>
</dbReference>
<dbReference type="GO" id="GO:0009229">
    <property type="term" value="P:thiamine diphosphate biosynthetic process"/>
    <property type="evidence" value="ECO:0007669"/>
    <property type="project" value="UniProtKB-UniRule"/>
</dbReference>
<feature type="binding site" evidence="2">
    <location>
        <position position="85"/>
    </location>
    <ligand>
        <name>Mg(2+)</name>
        <dbReference type="ChEBI" id="CHEBI:18420"/>
        <label>2</label>
    </ligand>
</feature>
<feature type="domain" description="PurM-like C-terminal" evidence="4">
    <location>
        <begin position="202"/>
        <end position="311"/>
    </location>
</feature>
<dbReference type="HAMAP" id="MF_02128">
    <property type="entry name" value="TMP_kinase"/>
    <property type="match status" value="1"/>
</dbReference>
<dbReference type="EMBL" id="VYGV01000001">
    <property type="protein sequence ID" value="NWF43925.1"/>
    <property type="molecule type" value="Genomic_DNA"/>
</dbReference>
<dbReference type="GO" id="GO:0000287">
    <property type="term" value="F:magnesium ion binding"/>
    <property type="evidence" value="ECO:0007669"/>
    <property type="project" value="UniProtKB-UniRule"/>
</dbReference>
<feature type="binding site" evidence="2">
    <location>
        <position position="225"/>
    </location>
    <ligand>
        <name>Mg(2+)</name>
        <dbReference type="ChEBI" id="CHEBI:18420"/>
        <label>3</label>
    </ligand>
</feature>
<feature type="binding site" evidence="2">
    <location>
        <position position="57"/>
    </location>
    <ligand>
        <name>Mg(2+)</name>
        <dbReference type="ChEBI" id="CHEBI:18420"/>
        <label>1</label>
    </ligand>
</feature>
<dbReference type="GO" id="GO:0009228">
    <property type="term" value="P:thiamine biosynthetic process"/>
    <property type="evidence" value="ECO:0007669"/>
    <property type="project" value="UniProtKB-KW"/>
</dbReference>
<comment type="similarity">
    <text evidence="2">Belongs to the thiamine-monophosphate kinase family.</text>
</comment>
<keyword evidence="2 5" id="KW-0418">Kinase</keyword>
<dbReference type="RefSeq" id="WP_177132534.1">
    <property type="nucleotide sequence ID" value="NZ_VYGV01000001.1"/>
</dbReference>
<accession>A0A7Y8GS97</accession>
<dbReference type="PIRSF" id="PIRSF005303">
    <property type="entry name" value="Thiam_monoph_kin"/>
    <property type="match status" value="1"/>
</dbReference>
<dbReference type="Proteomes" id="UP000545507">
    <property type="component" value="Unassembled WGS sequence"/>
</dbReference>
<feature type="binding site" evidence="2">
    <location>
        <position position="85"/>
    </location>
    <ligand>
        <name>Mg(2+)</name>
        <dbReference type="ChEBI" id="CHEBI:18420"/>
        <label>3</label>
    </ligand>
</feature>
<feature type="binding site" evidence="2">
    <location>
        <position position="56"/>
    </location>
    <ligand>
        <name>Mg(2+)</name>
        <dbReference type="ChEBI" id="CHEBI:18420"/>
        <label>1</label>
    </ligand>
</feature>
<proteinExistence type="inferred from homology"/>
<feature type="binding site" evidence="2">
    <location>
        <position position="40"/>
    </location>
    <ligand>
        <name>Mg(2+)</name>
        <dbReference type="ChEBI" id="CHEBI:18420"/>
        <label>3</label>
    </ligand>
</feature>
<dbReference type="UniPathway" id="UPA00060">
    <property type="reaction ID" value="UER00142"/>
</dbReference>
<organism evidence="5 6">
    <name type="scientific">Hydrogenophaga aromaticivorans</name>
    <dbReference type="NCBI Taxonomy" id="2610898"/>
    <lineage>
        <taxon>Bacteria</taxon>
        <taxon>Pseudomonadati</taxon>
        <taxon>Pseudomonadota</taxon>
        <taxon>Betaproteobacteria</taxon>
        <taxon>Burkholderiales</taxon>
        <taxon>Comamonadaceae</taxon>
        <taxon>Hydrogenophaga</taxon>
    </lineage>
</organism>
<evidence type="ECO:0000313" key="6">
    <source>
        <dbReference type="Proteomes" id="UP000545507"/>
    </source>
</evidence>
<feature type="binding site" evidence="2">
    <location>
        <position position="227"/>
    </location>
    <ligand>
        <name>ATP</name>
        <dbReference type="ChEBI" id="CHEBI:30616"/>
    </ligand>
</feature>
<keyword evidence="2 5" id="KW-0808">Transferase</keyword>
<evidence type="ECO:0000256" key="1">
    <source>
        <dbReference type="ARBA" id="ARBA00022977"/>
    </source>
</evidence>
<feature type="binding site" evidence="2">
    <location>
        <position position="64"/>
    </location>
    <ligand>
        <name>substrate</name>
    </ligand>
</feature>
<comment type="catalytic activity">
    <reaction evidence="2">
        <text>thiamine phosphate + ATP = thiamine diphosphate + ADP</text>
        <dbReference type="Rhea" id="RHEA:15913"/>
        <dbReference type="ChEBI" id="CHEBI:30616"/>
        <dbReference type="ChEBI" id="CHEBI:37575"/>
        <dbReference type="ChEBI" id="CHEBI:58937"/>
        <dbReference type="ChEBI" id="CHEBI:456216"/>
        <dbReference type="EC" id="2.7.4.16"/>
    </reaction>
</comment>
<dbReference type="GO" id="GO:0009030">
    <property type="term" value="F:thiamine-phosphate kinase activity"/>
    <property type="evidence" value="ECO:0007669"/>
    <property type="project" value="UniProtKB-UniRule"/>
</dbReference>
<feature type="binding site" evidence="2">
    <location>
        <begin position="131"/>
        <end position="132"/>
    </location>
    <ligand>
        <name>ATP</name>
        <dbReference type="ChEBI" id="CHEBI:30616"/>
    </ligand>
</feature>
<dbReference type="Pfam" id="PF02769">
    <property type="entry name" value="AIRS_C"/>
    <property type="match status" value="1"/>
</dbReference>
<feature type="binding site" evidence="2">
    <location>
        <position position="132"/>
    </location>
    <ligand>
        <name>Mg(2+)</name>
        <dbReference type="ChEBI" id="CHEBI:18420"/>
        <label>1</label>
    </ligand>
</feature>
<comment type="miscellaneous">
    <text evidence="2">Reaction mechanism of ThiL seems to utilize a direct, inline transfer of the gamma-phosphate of ATP to TMP rather than a phosphorylated enzyme intermediate.</text>
</comment>
<keyword evidence="2" id="KW-0460">Magnesium</keyword>
<keyword evidence="2" id="KW-0067">ATP-binding</keyword>
<dbReference type="NCBIfam" id="TIGR01379">
    <property type="entry name" value="thiL"/>
    <property type="match status" value="1"/>
</dbReference>
<keyword evidence="1 2" id="KW-0784">Thiamine biosynthesis</keyword>
<comment type="pathway">
    <text evidence="2">Cofactor biosynthesis; thiamine diphosphate biosynthesis; thiamine diphosphate from thiamine phosphate: step 1/1.</text>
</comment>
<dbReference type="InterPro" id="IPR036921">
    <property type="entry name" value="PurM-like_N_sf"/>
</dbReference>
<dbReference type="Gene3D" id="3.90.650.10">
    <property type="entry name" value="PurM-like C-terminal domain"/>
    <property type="match status" value="1"/>
</dbReference>
<dbReference type="SUPFAM" id="SSF55326">
    <property type="entry name" value="PurM N-terminal domain-like"/>
    <property type="match status" value="1"/>
</dbReference>
<keyword evidence="6" id="KW-1185">Reference proteome</keyword>
<dbReference type="Gene3D" id="3.30.1330.10">
    <property type="entry name" value="PurM-like, N-terminal domain"/>
    <property type="match status" value="1"/>
</dbReference>
<feature type="binding site" evidence="2">
    <location>
        <position position="85"/>
    </location>
    <ligand>
        <name>Mg(2+)</name>
        <dbReference type="ChEBI" id="CHEBI:18420"/>
        <label>4</label>
    </ligand>
</feature>
<dbReference type="AlphaFoldDB" id="A0A7Y8GS97"/>
<dbReference type="InterPro" id="IPR010918">
    <property type="entry name" value="PurM-like_C_dom"/>
</dbReference>
<evidence type="ECO:0000259" key="3">
    <source>
        <dbReference type="Pfam" id="PF00586"/>
    </source>
</evidence>
<feature type="binding site" evidence="2">
    <location>
        <position position="57"/>
    </location>
    <ligand>
        <name>Mg(2+)</name>
        <dbReference type="ChEBI" id="CHEBI:18420"/>
        <label>2</label>
    </ligand>
</feature>
<reference evidence="5 6" key="1">
    <citation type="submission" date="2019-09" db="EMBL/GenBank/DDBJ databases">
        <title>Hydrogenophaga aromatica sp. nov., isolated from a para-xylene-degrading enrichment culture.</title>
        <authorList>
            <person name="Tancsics A."/>
            <person name="Banerjee S."/>
        </authorList>
    </citation>
    <scope>NUCLEOTIDE SEQUENCE [LARGE SCALE GENOMIC DNA]</scope>
    <source>
        <strain evidence="5 6">D2P1</strain>
    </source>
</reference>
<evidence type="ECO:0000259" key="4">
    <source>
        <dbReference type="Pfam" id="PF02769"/>
    </source>
</evidence>